<gene>
    <name evidence="1" type="ORF">MM415B00593_0032</name>
</gene>
<evidence type="ECO:0000313" key="1">
    <source>
        <dbReference type="EMBL" id="QJA63705.1"/>
    </source>
</evidence>
<dbReference type="AlphaFoldDB" id="A0A6M3J305"/>
<protein>
    <submittedName>
        <fullName evidence="1">Uncharacterized protein</fullName>
    </submittedName>
</protein>
<sequence length="151" mass="18054">MQVLRIRHNKTYYHTLIKTRASSQREKAKMQLRCAIAQKNLDYVLVFTMVHGKDLESTVHPLPEDLIEVLKKTNGRLWGNIKDYKYMLFYREKSYDDYKCDVFIFDIVTKEWSTKVLNYSTCRNHAHPRSYEHAFYGALGRILKDKRDLKT</sequence>
<dbReference type="EMBL" id="MT141503">
    <property type="protein sequence ID" value="QJA63705.1"/>
    <property type="molecule type" value="Genomic_DNA"/>
</dbReference>
<proteinExistence type="predicted"/>
<name>A0A6M3J305_9ZZZZ</name>
<reference evidence="1" key="1">
    <citation type="submission" date="2020-03" db="EMBL/GenBank/DDBJ databases">
        <title>The deep terrestrial virosphere.</title>
        <authorList>
            <person name="Holmfeldt K."/>
            <person name="Nilsson E."/>
            <person name="Simone D."/>
            <person name="Lopez-Fernandez M."/>
            <person name="Wu X."/>
            <person name="de Brujin I."/>
            <person name="Lundin D."/>
            <person name="Andersson A."/>
            <person name="Bertilsson S."/>
            <person name="Dopson M."/>
        </authorList>
    </citation>
    <scope>NUCLEOTIDE SEQUENCE</scope>
    <source>
        <strain evidence="1">MM415B00593</strain>
    </source>
</reference>
<organism evidence="1">
    <name type="scientific">viral metagenome</name>
    <dbReference type="NCBI Taxonomy" id="1070528"/>
    <lineage>
        <taxon>unclassified sequences</taxon>
        <taxon>metagenomes</taxon>
        <taxon>organismal metagenomes</taxon>
    </lineage>
</organism>
<accession>A0A6M3J305</accession>